<evidence type="ECO:0000259" key="3">
    <source>
        <dbReference type="PROSITE" id="PS50853"/>
    </source>
</evidence>
<dbReference type="InterPro" id="IPR003961">
    <property type="entry name" value="FN3_dom"/>
</dbReference>
<keyword evidence="2" id="KW-0624">Polysaccharide degradation</keyword>
<gene>
    <name evidence="4" type="ORF">GCM10022242_10860</name>
</gene>
<feature type="domain" description="Fibronectin type-III" evidence="3">
    <location>
        <begin position="356"/>
        <end position="455"/>
    </location>
</feature>
<keyword evidence="5" id="KW-1185">Reference proteome</keyword>
<dbReference type="InterPro" id="IPR013783">
    <property type="entry name" value="Ig-like_fold"/>
</dbReference>
<evidence type="ECO:0000313" key="5">
    <source>
        <dbReference type="Proteomes" id="UP001501821"/>
    </source>
</evidence>
<dbReference type="RefSeq" id="WP_344773114.1">
    <property type="nucleotide sequence ID" value="NZ_BAABAH010000003.1"/>
</dbReference>
<comment type="caution">
    <text evidence="4">The sequence shown here is derived from an EMBL/GenBank/DDBJ whole genome shotgun (WGS) entry which is preliminary data.</text>
</comment>
<dbReference type="InterPro" id="IPR036116">
    <property type="entry name" value="FN3_sf"/>
</dbReference>
<dbReference type="Proteomes" id="UP001501821">
    <property type="component" value="Unassembled WGS sequence"/>
</dbReference>
<protein>
    <recommendedName>
        <fullName evidence="3">Fibronectin type-III domain-containing protein</fullName>
    </recommendedName>
</protein>
<dbReference type="CDD" id="cd00063">
    <property type="entry name" value="FN3"/>
    <property type="match status" value="1"/>
</dbReference>
<evidence type="ECO:0000256" key="2">
    <source>
        <dbReference type="ARBA" id="ARBA00023326"/>
    </source>
</evidence>
<organism evidence="4 5">
    <name type="scientific">Nocardioides panacisoli</name>
    <dbReference type="NCBI Taxonomy" id="627624"/>
    <lineage>
        <taxon>Bacteria</taxon>
        <taxon>Bacillati</taxon>
        <taxon>Actinomycetota</taxon>
        <taxon>Actinomycetes</taxon>
        <taxon>Propionibacteriales</taxon>
        <taxon>Nocardioidaceae</taxon>
        <taxon>Nocardioides</taxon>
    </lineage>
</organism>
<dbReference type="SMART" id="SM00060">
    <property type="entry name" value="FN3"/>
    <property type="match status" value="2"/>
</dbReference>
<name>A0ABP7I489_9ACTN</name>
<proteinExistence type="predicted"/>
<keyword evidence="1" id="KW-0378">Hydrolase</keyword>
<dbReference type="PROSITE" id="PS50853">
    <property type="entry name" value="FN3"/>
    <property type="match status" value="1"/>
</dbReference>
<keyword evidence="2" id="KW-0119">Carbohydrate metabolism</keyword>
<accession>A0ABP7I489</accession>
<dbReference type="SUPFAM" id="SSF49265">
    <property type="entry name" value="Fibronectin type III"/>
    <property type="match status" value="1"/>
</dbReference>
<dbReference type="EMBL" id="BAABAH010000003">
    <property type="protein sequence ID" value="GAA3810041.1"/>
    <property type="molecule type" value="Genomic_DNA"/>
</dbReference>
<sequence>MPPRRFLTRMVIAWLPVACLLGLAFVAASPGSSETRLAGHLSISPTNFYGGQAVTFSGDIGRSGKHKIWLEFNMNRPGDGWTKIDGSNHYTDASGHFNFQFPARGMLNISVRVATQGSATDGVKFQAVDQAVSIAVQPAGDLYNLGACSASFAPFKSYEAVASEPFQVKVDATPDGEPALKGRKVTLQQRTPSDSWTNVATSTLDGDGKAAFPITLPTTGQTVYRAVLGSVTSGVNKIGWFPSFPTAVDPLHRPAKPLLANVNNPAGLDPTVLDAVAVAPADPTADKFIVAWNQGAPPTSPENADGSDTVGLGGTAHVSGLVPDQDYGFSVFTKSVDGICSTAAATATGHTDPTPPVTNVHTTDVGFDHVSLAWDLPNIPDGLIDDIKVRRADGGTPPTSPAGGVGFDFPPFPNDTSFTDFSVAASSTYSYSVFVKVNGVWSVAASVPSVTTGAQP</sequence>
<evidence type="ECO:0000256" key="1">
    <source>
        <dbReference type="ARBA" id="ARBA00023295"/>
    </source>
</evidence>
<reference evidence="5" key="1">
    <citation type="journal article" date="2019" name="Int. J. Syst. Evol. Microbiol.">
        <title>The Global Catalogue of Microorganisms (GCM) 10K type strain sequencing project: providing services to taxonomists for standard genome sequencing and annotation.</title>
        <authorList>
            <consortium name="The Broad Institute Genomics Platform"/>
            <consortium name="The Broad Institute Genome Sequencing Center for Infectious Disease"/>
            <person name="Wu L."/>
            <person name="Ma J."/>
        </authorList>
    </citation>
    <scope>NUCLEOTIDE SEQUENCE [LARGE SCALE GENOMIC DNA]</scope>
    <source>
        <strain evidence="5">JCM 16953</strain>
    </source>
</reference>
<dbReference type="Gene3D" id="2.60.40.10">
    <property type="entry name" value="Immunoglobulins"/>
    <property type="match status" value="1"/>
</dbReference>
<keyword evidence="1" id="KW-0326">Glycosidase</keyword>
<evidence type="ECO:0000313" key="4">
    <source>
        <dbReference type="EMBL" id="GAA3810041.1"/>
    </source>
</evidence>